<name>A0AAT9GFK3_9BACT</name>
<reference evidence="3" key="1">
    <citation type="submission" date="2024-02" db="EMBL/GenBank/DDBJ databases">
        <title>Sediminibacterium planktonica sp. nov. and Sediminibacterium longus sp. nov., isolated from surface lake and river water.</title>
        <authorList>
            <person name="Watanabe K."/>
            <person name="Takemine S."/>
            <person name="Ishii Y."/>
            <person name="Ogata Y."/>
            <person name="Shindo C."/>
            <person name="Suda W."/>
        </authorList>
    </citation>
    <scope>NUCLEOTIDE SEQUENCE</scope>
    <source>
        <strain evidence="3">KACHI17</strain>
    </source>
</reference>
<dbReference type="AlphaFoldDB" id="A0AAT9GFK3"/>
<evidence type="ECO:0000259" key="2">
    <source>
        <dbReference type="Pfam" id="PF09917"/>
    </source>
</evidence>
<dbReference type="PANTHER" id="PTHR36919:SF2">
    <property type="entry name" value="BLL6627 PROTEIN"/>
    <property type="match status" value="1"/>
</dbReference>
<evidence type="ECO:0000256" key="1">
    <source>
        <dbReference type="SAM" id="SignalP"/>
    </source>
</evidence>
<dbReference type="PANTHER" id="PTHR36919">
    <property type="entry name" value="BLR1215 PROTEIN"/>
    <property type="match status" value="1"/>
</dbReference>
<keyword evidence="1" id="KW-0732">Signal</keyword>
<dbReference type="Gene3D" id="2.40.128.520">
    <property type="match status" value="1"/>
</dbReference>
<dbReference type="RefSeq" id="WP_353549678.1">
    <property type="nucleotide sequence ID" value="NZ_AP029612.1"/>
</dbReference>
<feature type="domain" description="DUF2147" evidence="2">
    <location>
        <begin position="33"/>
        <end position="147"/>
    </location>
</feature>
<protein>
    <submittedName>
        <fullName evidence="3">DUF2147 domain-containing protein</fullName>
    </submittedName>
</protein>
<sequence length="150" mass="17162">MKYMKQLSLVLILISWTITGFTNTNDNPDAVLGVWLNSSGKGQIQIYKQGNKYYGKLIWLKEPNDEQGKPKLDVNNPDKNAKNKPLLGLVILRDFVHDDGEWTGGRIYDPQNGKDYKCYMKLKDPKTLNVRGYIGISMLGRTEVWTRVNP</sequence>
<gene>
    <name evidence="3" type="ORF">KACHI17_02340</name>
</gene>
<proteinExistence type="predicted"/>
<organism evidence="3">
    <name type="scientific">Sediminibacterium sp. KACHI17</name>
    <dbReference type="NCBI Taxonomy" id="1751071"/>
    <lineage>
        <taxon>Bacteria</taxon>
        <taxon>Pseudomonadati</taxon>
        <taxon>Bacteroidota</taxon>
        <taxon>Chitinophagia</taxon>
        <taxon>Chitinophagales</taxon>
        <taxon>Chitinophagaceae</taxon>
        <taxon>Sediminibacterium</taxon>
    </lineage>
</organism>
<accession>A0AAT9GFK3</accession>
<dbReference type="EMBL" id="AP029612">
    <property type="protein sequence ID" value="BFG69353.1"/>
    <property type="molecule type" value="Genomic_DNA"/>
</dbReference>
<feature type="chain" id="PRO_5043893919" evidence="1">
    <location>
        <begin position="23"/>
        <end position="150"/>
    </location>
</feature>
<evidence type="ECO:0000313" key="3">
    <source>
        <dbReference type="EMBL" id="BFG69353.1"/>
    </source>
</evidence>
<feature type="signal peptide" evidence="1">
    <location>
        <begin position="1"/>
        <end position="22"/>
    </location>
</feature>
<dbReference type="InterPro" id="IPR019223">
    <property type="entry name" value="DUF2147"/>
</dbReference>
<dbReference type="Pfam" id="PF09917">
    <property type="entry name" value="DUF2147"/>
    <property type="match status" value="1"/>
</dbReference>